<evidence type="ECO:0000313" key="2">
    <source>
        <dbReference type="EnsemblPlants" id="OPUNC01G00200.5"/>
    </source>
</evidence>
<proteinExistence type="predicted"/>
<keyword evidence="3" id="KW-1185">Reference proteome</keyword>
<organism evidence="2">
    <name type="scientific">Oryza punctata</name>
    <name type="common">Red rice</name>
    <dbReference type="NCBI Taxonomy" id="4537"/>
    <lineage>
        <taxon>Eukaryota</taxon>
        <taxon>Viridiplantae</taxon>
        <taxon>Streptophyta</taxon>
        <taxon>Embryophyta</taxon>
        <taxon>Tracheophyta</taxon>
        <taxon>Spermatophyta</taxon>
        <taxon>Magnoliopsida</taxon>
        <taxon>Liliopsida</taxon>
        <taxon>Poales</taxon>
        <taxon>Poaceae</taxon>
        <taxon>BOP clade</taxon>
        <taxon>Oryzoideae</taxon>
        <taxon>Oryzeae</taxon>
        <taxon>Oryzinae</taxon>
        <taxon>Oryza</taxon>
    </lineage>
</organism>
<feature type="compositionally biased region" description="Pro residues" evidence="1">
    <location>
        <begin position="68"/>
        <end position="88"/>
    </location>
</feature>
<dbReference type="AlphaFoldDB" id="A0A0E0JD22"/>
<name>A0A0E0JD22_ORYPU</name>
<evidence type="ECO:0000256" key="1">
    <source>
        <dbReference type="SAM" id="MobiDB-lite"/>
    </source>
</evidence>
<dbReference type="Gramene" id="OPUNC01G00200.5">
    <property type="protein sequence ID" value="OPUNC01G00200.5"/>
    <property type="gene ID" value="OPUNC01G00200"/>
</dbReference>
<accession>A0A0E0JD22</accession>
<protein>
    <submittedName>
        <fullName evidence="2">Uncharacterized protein</fullName>
    </submittedName>
</protein>
<feature type="region of interest" description="Disordered" evidence="1">
    <location>
        <begin position="63"/>
        <end position="88"/>
    </location>
</feature>
<dbReference type="EnsemblPlants" id="OPUNC01G00200.5">
    <property type="protein sequence ID" value="OPUNC01G00200.5"/>
    <property type="gene ID" value="OPUNC01G00200"/>
</dbReference>
<dbReference type="Proteomes" id="UP000026962">
    <property type="component" value="Chromosome 1"/>
</dbReference>
<sequence>MVGKGRGGGGCRHPSASAHYLSHRIRASLSRTSLALRIRASLPHHIQSPHPGIAAIASLPLSSLPQSALPPPPPSRHRPNPPSYRPVS</sequence>
<reference evidence="2" key="1">
    <citation type="submission" date="2015-04" db="UniProtKB">
        <authorList>
            <consortium name="EnsemblPlants"/>
        </authorList>
    </citation>
    <scope>IDENTIFICATION</scope>
</reference>
<reference evidence="2" key="2">
    <citation type="submission" date="2018-05" db="EMBL/GenBank/DDBJ databases">
        <title>OpunRS2 (Oryza punctata Reference Sequence Version 2).</title>
        <authorList>
            <person name="Zhang J."/>
            <person name="Kudrna D."/>
            <person name="Lee S."/>
            <person name="Talag J."/>
            <person name="Welchert J."/>
            <person name="Wing R.A."/>
        </authorList>
    </citation>
    <scope>NUCLEOTIDE SEQUENCE [LARGE SCALE GENOMIC DNA]</scope>
</reference>
<evidence type="ECO:0000313" key="3">
    <source>
        <dbReference type="Proteomes" id="UP000026962"/>
    </source>
</evidence>
<dbReference type="HOGENOM" id="CLU_2472901_0_0_1"/>